<dbReference type="STRING" id="706587.Desti_4268"/>
<evidence type="ECO:0000313" key="2">
    <source>
        <dbReference type="Proteomes" id="UP000006055"/>
    </source>
</evidence>
<evidence type="ECO:0000313" key="1">
    <source>
        <dbReference type="EMBL" id="AFM26902.1"/>
    </source>
</evidence>
<reference evidence="2" key="1">
    <citation type="submission" date="2012-06" db="EMBL/GenBank/DDBJ databases">
        <title>Complete sequence of chromosome of Desulfomonile tiedjei DSM 6799.</title>
        <authorList>
            <person name="Lucas S."/>
            <person name="Copeland A."/>
            <person name="Lapidus A."/>
            <person name="Glavina del Rio T."/>
            <person name="Dalin E."/>
            <person name="Tice H."/>
            <person name="Bruce D."/>
            <person name="Goodwin L."/>
            <person name="Pitluck S."/>
            <person name="Peters L."/>
            <person name="Ovchinnikova G."/>
            <person name="Zeytun A."/>
            <person name="Lu M."/>
            <person name="Kyrpides N."/>
            <person name="Mavromatis K."/>
            <person name="Ivanova N."/>
            <person name="Brettin T."/>
            <person name="Detter J.C."/>
            <person name="Han C."/>
            <person name="Larimer F."/>
            <person name="Land M."/>
            <person name="Hauser L."/>
            <person name="Markowitz V."/>
            <person name="Cheng J.-F."/>
            <person name="Hugenholtz P."/>
            <person name="Woyke T."/>
            <person name="Wu D."/>
            <person name="Spring S."/>
            <person name="Schroeder M."/>
            <person name="Brambilla E."/>
            <person name="Klenk H.-P."/>
            <person name="Eisen J.A."/>
        </authorList>
    </citation>
    <scope>NUCLEOTIDE SEQUENCE [LARGE SCALE GENOMIC DNA]</scope>
    <source>
        <strain evidence="2">ATCC 49306 / DSM 6799 / DCB-1</strain>
    </source>
</reference>
<keyword evidence="2" id="KW-1185">Reference proteome</keyword>
<name>I4CBG1_DESTA</name>
<organism evidence="1 2">
    <name type="scientific">Desulfomonile tiedjei (strain ATCC 49306 / DSM 6799 / DCB-1)</name>
    <dbReference type="NCBI Taxonomy" id="706587"/>
    <lineage>
        <taxon>Bacteria</taxon>
        <taxon>Pseudomonadati</taxon>
        <taxon>Thermodesulfobacteriota</taxon>
        <taxon>Desulfomonilia</taxon>
        <taxon>Desulfomonilales</taxon>
        <taxon>Desulfomonilaceae</taxon>
        <taxon>Desulfomonile</taxon>
    </lineage>
</organism>
<proteinExistence type="predicted"/>
<sequence>MQEPERSVDERLDKFREALSELYNSVEHWVVERDLLARREEVQIVEPKPGKYPVEKLTITDTDQTVIAELIPSGAWIIGADGRVDLNGSVETEILVYWETGAPVINSMEQGKPSTKGKSWRLFKGADRQGWYWIEDRVRSRAHILTKELFFDLLDEVSSL</sequence>
<gene>
    <name evidence="1" type="ordered locus">Desti_4268</name>
</gene>
<dbReference type="RefSeq" id="WP_014812022.1">
    <property type="nucleotide sequence ID" value="NC_018025.1"/>
</dbReference>
<dbReference type="EMBL" id="CP003360">
    <property type="protein sequence ID" value="AFM26902.1"/>
    <property type="molecule type" value="Genomic_DNA"/>
</dbReference>
<dbReference type="AlphaFoldDB" id="I4CBG1"/>
<dbReference type="Proteomes" id="UP000006055">
    <property type="component" value="Chromosome"/>
</dbReference>
<protein>
    <submittedName>
        <fullName evidence="1">Uncharacterized protein</fullName>
    </submittedName>
</protein>
<dbReference type="KEGG" id="dti:Desti_4268"/>
<dbReference type="OrthoDB" id="7064296at2"/>
<accession>I4CBG1</accession>
<dbReference type="HOGENOM" id="CLU_1633779_0_0_7"/>